<evidence type="ECO:0000256" key="4">
    <source>
        <dbReference type="ARBA" id="ARBA00016573"/>
    </source>
</evidence>
<evidence type="ECO:0000256" key="5">
    <source>
        <dbReference type="ARBA" id="ARBA00022490"/>
    </source>
</evidence>
<dbReference type="GO" id="GO:0070840">
    <property type="term" value="F:dynein complex binding"/>
    <property type="evidence" value="ECO:0007669"/>
    <property type="project" value="TreeGrafter"/>
</dbReference>
<dbReference type="GeneTree" id="ENSGT00960000190314"/>
<dbReference type="GO" id="GO:0000776">
    <property type="term" value="C:kinetochore"/>
    <property type="evidence" value="ECO:0007669"/>
    <property type="project" value="UniProtKB-KW"/>
</dbReference>
<dbReference type="SUPFAM" id="SSF51161">
    <property type="entry name" value="Trimeric LpxA-like enzymes"/>
    <property type="match status" value="1"/>
</dbReference>
<dbReference type="GO" id="GO:0005869">
    <property type="term" value="C:dynactin complex"/>
    <property type="evidence" value="ECO:0007669"/>
    <property type="project" value="InterPro"/>
</dbReference>
<evidence type="ECO:0000256" key="3">
    <source>
        <dbReference type="ARBA" id="ARBA00007719"/>
    </source>
</evidence>
<keyword evidence="7" id="KW-0206">Cytoskeleton</keyword>
<evidence type="ECO:0000256" key="8">
    <source>
        <dbReference type="ARBA" id="ARBA00034687"/>
    </source>
</evidence>
<dbReference type="Gene3D" id="2.160.10.10">
    <property type="entry name" value="Hexapeptide repeat proteins"/>
    <property type="match status" value="1"/>
</dbReference>
<reference evidence="10" key="1">
    <citation type="submission" date="2025-08" db="UniProtKB">
        <authorList>
            <consortium name="Ensembl"/>
        </authorList>
    </citation>
    <scope>IDENTIFICATION</scope>
</reference>
<dbReference type="Ensembl" id="ENSNVIT00000020502.1">
    <property type="protein sequence ID" value="ENSNVIP00000017583.1"/>
    <property type="gene ID" value="ENSNVIG00000013768.1"/>
</dbReference>
<evidence type="ECO:0000313" key="10">
    <source>
        <dbReference type="Ensembl" id="ENSNVIP00000017583.1"/>
    </source>
</evidence>
<dbReference type="GO" id="GO:0007052">
    <property type="term" value="P:mitotic spindle organization"/>
    <property type="evidence" value="ECO:0007669"/>
    <property type="project" value="TreeGrafter"/>
</dbReference>
<dbReference type="Proteomes" id="UP000694425">
    <property type="component" value="Unplaced"/>
</dbReference>
<protein>
    <recommendedName>
        <fullName evidence="4">Dynactin subunit 6</fullName>
    </recommendedName>
</protein>
<sequence>MVKKSQKSVKIAPGAVVCVENEMWGDVTIGSMTAIHTKAQITAEARPVVIGEGNLIEEQVLIINSISHSRGRG</sequence>
<accession>A0A8C7ERA4</accession>
<evidence type="ECO:0000256" key="9">
    <source>
        <dbReference type="ARBA" id="ARBA00093586"/>
    </source>
</evidence>
<evidence type="ECO:0000256" key="2">
    <source>
        <dbReference type="ARBA" id="ARBA00004629"/>
    </source>
</evidence>
<comment type="subcellular location">
    <subcellularLocation>
        <location evidence="2">Chromosome</location>
        <location evidence="2">Centromere</location>
        <location evidence="2">Kinetochore</location>
    </subcellularLocation>
    <subcellularLocation>
        <location evidence="1">Cytoplasm</location>
        <location evidence="1">Cytoskeleton</location>
    </subcellularLocation>
</comment>
<organism evidence="10 11">
    <name type="scientific">Neovison vison</name>
    <name type="common">American mink</name>
    <name type="synonym">Mustela vison</name>
    <dbReference type="NCBI Taxonomy" id="452646"/>
    <lineage>
        <taxon>Eukaryota</taxon>
        <taxon>Metazoa</taxon>
        <taxon>Chordata</taxon>
        <taxon>Craniata</taxon>
        <taxon>Vertebrata</taxon>
        <taxon>Euteleostomi</taxon>
        <taxon>Mammalia</taxon>
        <taxon>Eutheria</taxon>
        <taxon>Laurasiatheria</taxon>
        <taxon>Carnivora</taxon>
        <taxon>Caniformia</taxon>
        <taxon>Musteloidea</taxon>
        <taxon>Mustelidae</taxon>
        <taxon>Mustelinae</taxon>
        <taxon>Neogale</taxon>
    </lineage>
</organism>
<evidence type="ECO:0000313" key="11">
    <source>
        <dbReference type="Proteomes" id="UP000694425"/>
    </source>
</evidence>
<name>A0A8C7ERA4_NEOVI</name>
<evidence type="ECO:0000256" key="6">
    <source>
        <dbReference type="ARBA" id="ARBA00022838"/>
    </source>
</evidence>
<comment type="function">
    <text evidence="8">Part of the dynactin complex that activates the molecular motor dynein for ultra-processive transport along microtubules.</text>
</comment>
<reference evidence="10" key="2">
    <citation type="submission" date="2025-09" db="UniProtKB">
        <authorList>
            <consortium name="Ensembl"/>
        </authorList>
    </citation>
    <scope>IDENTIFICATION</scope>
</reference>
<keyword evidence="6" id="KW-0995">Kinetochore</keyword>
<keyword evidence="5" id="KW-0963">Cytoplasm</keyword>
<dbReference type="PANTHER" id="PTHR13072">
    <property type="entry name" value="DYNACTIN 6"/>
    <property type="match status" value="1"/>
</dbReference>
<dbReference type="AlphaFoldDB" id="A0A8C7ERA4"/>
<keyword evidence="11" id="KW-1185">Reference proteome</keyword>
<comment type="similarity">
    <text evidence="3">Belongs to the dynactin subunits 5/6 family. Dynactin subunit 6 subfamily.</text>
</comment>
<evidence type="ECO:0000256" key="7">
    <source>
        <dbReference type="ARBA" id="ARBA00023212"/>
    </source>
</evidence>
<proteinExistence type="inferred from homology"/>
<comment type="subunit">
    <text evidence="9">Subunit of dynactin, a multiprotein complex part of a tripartite complex with dynein and a adapter, such as BICDL1, BICD2 or HOOK3. The dynactin complex is built around ACTR1A/ACTB filament and consists of an actin-related filament composed of a shoulder domain, a pointed end and a barbed end. Its length is defined by its flexible shoulder domain. The soulder is composed of 2 DCTN1 subunits, 4 DCTN2 and 2 DCTN3. The 4 DCNT2 (via N-terminus) bind the ACTR1A filament and act as molecular rulers to determine the length. The pointed end is important for binding dynein-dynactin cargo adapters. Consists of 4 subunits: ACTR10, DCNT4, DCTN5 and DCTN6. Within the complex DCTN6 forms a heterodimer with DCTN5. The barbed end is composed of a CAPZA1:CAPZB heterodimers, which binds ACTR1A/ACTB filament and dynactin and stabilizes dynactin. Interacts with PLK1. Interacts with N4BP2L1.</text>
</comment>
<evidence type="ECO:0000256" key="1">
    <source>
        <dbReference type="ARBA" id="ARBA00004245"/>
    </source>
</evidence>
<dbReference type="InterPro" id="IPR011004">
    <property type="entry name" value="Trimer_LpxA-like_sf"/>
</dbReference>
<dbReference type="PANTHER" id="PTHR13072:SF0">
    <property type="entry name" value="DYNACTIN SUBUNIT 6"/>
    <property type="match status" value="1"/>
</dbReference>
<dbReference type="InterPro" id="IPR027777">
    <property type="entry name" value="DCTN6"/>
</dbReference>